<keyword evidence="3" id="KW-1185">Reference proteome</keyword>
<accession>A0A7M5XLB4</accession>
<dbReference type="Proteomes" id="UP000594262">
    <property type="component" value="Unplaced"/>
</dbReference>
<sequence>KNMILRNTFIMETPSLTFKIFLEMAERRDSFQKPMKMTSHPEKLGRKRSHSSIGGDVHMMIGVKHLKYFPKHVYQMPSGLAILESLFTSSSGGRGVIAGPHPSFSCFNVSSNFTSVYHNTIHPIKTPLLGFNADHPTSLKYLTQNKEDQSNQSTSTIKKNIQSTHLSKFSRRLDRSNQLSRPLLIHPIT</sequence>
<name>A0A7M5XLB4_9CNID</name>
<dbReference type="EnsemblMetazoa" id="CLYHEMT025346.1">
    <property type="protein sequence ID" value="CLYHEMP025346.1"/>
    <property type="gene ID" value="CLYHEMG025346"/>
</dbReference>
<dbReference type="AlphaFoldDB" id="A0A7M5XLB4"/>
<feature type="region of interest" description="Disordered" evidence="1">
    <location>
        <begin position="32"/>
        <end position="51"/>
    </location>
</feature>
<evidence type="ECO:0000313" key="2">
    <source>
        <dbReference type="EnsemblMetazoa" id="CLYHEMP025346.1"/>
    </source>
</evidence>
<evidence type="ECO:0000313" key="3">
    <source>
        <dbReference type="Proteomes" id="UP000594262"/>
    </source>
</evidence>
<evidence type="ECO:0000256" key="1">
    <source>
        <dbReference type="SAM" id="MobiDB-lite"/>
    </source>
</evidence>
<organism evidence="2 3">
    <name type="scientific">Clytia hemisphaerica</name>
    <dbReference type="NCBI Taxonomy" id="252671"/>
    <lineage>
        <taxon>Eukaryota</taxon>
        <taxon>Metazoa</taxon>
        <taxon>Cnidaria</taxon>
        <taxon>Hydrozoa</taxon>
        <taxon>Hydroidolina</taxon>
        <taxon>Leptothecata</taxon>
        <taxon>Obeliida</taxon>
        <taxon>Clytiidae</taxon>
        <taxon>Clytia</taxon>
    </lineage>
</organism>
<proteinExistence type="predicted"/>
<reference evidence="2" key="1">
    <citation type="submission" date="2021-01" db="UniProtKB">
        <authorList>
            <consortium name="EnsemblMetazoa"/>
        </authorList>
    </citation>
    <scope>IDENTIFICATION</scope>
</reference>
<protein>
    <submittedName>
        <fullName evidence="2">Uncharacterized protein</fullName>
    </submittedName>
</protein>